<gene>
    <name evidence="2" type="ORF">ASPWEDRAFT_166981</name>
</gene>
<evidence type="ECO:0000256" key="1">
    <source>
        <dbReference type="SAM" id="MobiDB-lite"/>
    </source>
</evidence>
<proteinExistence type="predicted"/>
<dbReference type="VEuPathDB" id="FungiDB:ASPWEDRAFT_166981"/>
<feature type="compositionally biased region" description="Low complexity" evidence="1">
    <location>
        <begin position="121"/>
        <end position="136"/>
    </location>
</feature>
<feature type="region of interest" description="Disordered" evidence="1">
    <location>
        <begin position="115"/>
        <end position="138"/>
    </location>
</feature>
<organism evidence="2 3">
    <name type="scientific">Aspergillus wentii DTO 134E9</name>
    <dbReference type="NCBI Taxonomy" id="1073089"/>
    <lineage>
        <taxon>Eukaryota</taxon>
        <taxon>Fungi</taxon>
        <taxon>Dikarya</taxon>
        <taxon>Ascomycota</taxon>
        <taxon>Pezizomycotina</taxon>
        <taxon>Eurotiomycetes</taxon>
        <taxon>Eurotiomycetidae</taxon>
        <taxon>Eurotiales</taxon>
        <taxon>Aspergillaceae</taxon>
        <taxon>Aspergillus</taxon>
        <taxon>Aspergillus subgen. Cremei</taxon>
    </lineage>
</organism>
<dbReference type="AlphaFoldDB" id="A0A1L9S178"/>
<evidence type="ECO:0000313" key="2">
    <source>
        <dbReference type="EMBL" id="OJJ40935.1"/>
    </source>
</evidence>
<dbReference type="RefSeq" id="XP_040694611.1">
    <property type="nucleotide sequence ID" value="XM_040830091.1"/>
</dbReference>
<dbReference type="OrthoDB" id="4895350at2759"/>
<sequence>MGNEDNRFHIKFLFEDFERNTTTSDWANQLLNHIKEYESCFIKSITHVKNLNCPVLHEYLQVEVLYLPIKQKRTRLIAERVKDKDQVISGNRNWTSGDEPSPMFFSTSGQAGSWASEELHSGSSSSSSGHNGSNVSKSKRPLPLYTLKFERKRFPIVGLALVLRTVSEVLGGYHFLYRNCYVFARVAYECCKELYGGTQKKRKFGSWRGANLALLSPKTDADVYAKQFEKYMKKIDDRSQDVQKCREENTPPIPIAISDDKVNFFELIFMSIDDLVDEVVRKVRISPGAVSCRFRSPTGQLG</sequence>
<protein>
    <submittedName>
        <fullName evidence="2">Uncharacterized protein</fullName>
    </submittedName>
</protein>
<accession>A0A1L9S178</accession>
<reference evidence="3" key="1">
    <citation type="journal article" date="2017" name="Genome Biol.">
        <title>Comparative genomics reveals high biological diversity and specific adaptations in the industrially and medically important fungal genus Aspergillus.</title>
        <authorList>
            <person name="de Vries R.P."/>
            <person name="Riley R."/>
            <person name="Wiebenga A."/>
            <person name="Aguilar-Osorio G."/>
            <person name="Amillis S."/>
            <person name="Uchima C.A."/>
            <person name="Anderluh G."/>
            <person name="Asadollahi M."/>
            <person name="Askin M."/>
            <person name="Barry K."/>
            <person name="Battaglia E."/>
            <person name="Bayram O."/>
            <person name="Benocci T."/>
            <person name="Braus-Stromeyer S.A."/>
            <person name="Caldana C."/>
            <person name="Canovas D."/>
            <person name="Cerqueira G.C."/>
            <person name="Chen F."/>
            <person name="Chen W."/>
            <person name="Choi C."/>
            <person name="Clum A."/>
            <person name="Dos Santos R.A."/>
            <person name="Damasio A.R."/>
            <person name="Diallinas G."/>
            <person name="Emri T."/>
            <person name="Fekete E."/>
            <person name="Flipphi M."/>
            <person name="Freyberg S."/>
            <person name="Gallo A."/>
            <person name="Gournas C."/>
            <person name="Habgood R."/>
            <person name="Hainaut M."/>
            <person name="Harispe M.L."/>
            <person name="Henrissat B."/>
            <person name="Hilden K.S."/>
            <person name="Hope R."/>
            <person name="Hossain A."/>
            <person name="Karabika E."/>
            <person name="Karaffa L."/>
            <person name="Karanyi Z."/>
            <person name="Krasevec N."/>
            <person name="Kuo A."/>
            <person name="Kusch H."/>
            <person name="LaButti K."/>
            <person name="Lagendijk E.L."/>
            <person name="Lapidus A."/>
            <person name="Levasseur A."/>
            <person name="Lindquist E."/>
            <person name="Lipzen A."/>
            <person name="Logrieco A.F."/>
            <person name="MacCabe A."/>
            <person name="Maekelae M.R."/>
            <person name="Malavazi I."/>
            <person name="Melin P."/>
            <person name="Meyer V."/>
            <person name="Mielnichuk N."/>
            <person name="Miskei M."/>
            <person name="Molnar A.P."/>
            <person name="Mule G."/>
            <person name="Ngan C.Y."/>
            <person name="Orejas M."/>
            <person name="Orosz E."/>
            <person name="Ouedraogo J.P."/>
            <person name="Overkamp K.M."/>
            <person name="Park H.-S."/>
            <person name="Perrone G."/>
            <person name="Piumi F."/>
            <person name="Punt P.J."/>
            <person name="Ram A.F."/>
            <person name="Ramon A."/>
            <person name="Rauscher S."/>
            <person name="Record E."/>
            <person name="Riano-Pachon D.M."/>
            <person name="Robert V."/>
            <person name="Roehrig J."/>
            <person name="Ruller R."/>
            <person name="Salamov A."/>
            <person name="Salih N.S."/>
            <person name="Samson R.A."/>
            <person name="Sandor E."/>
            <person name="Sanguinetti M."/>
            <person name="Schuetze T."/>
            <person name="Sepcic K."/>
            <person name="Shelest E."/>
            <person name="Sherlock G."/>
            <person name="Sophianopoulou V."/>
            <person name="Squina F.M."/>
            <person name="Sun H."/>
            <person name="Susca A."/>
            <person name="Todd R.B."/>
            <person name="Tsang A."/>
            <person name="Unkles S.E."/>
            <person name="van de Wiele N."/>
            <person name="van Rossen-Uffink D."/>
            <person name="Oliveira J.V."/>
            <person name="Vesth T.C."/>
            <person name="Visser J."/>
            <person name="Yu J.-H."/>
            <person name="Zhou M."/>
            <person name="Andersen M.R."/>
            <person name="Archer D.B."/>
            <person name="Baker S.E."/>
            <person name="Benoit I."/>
            <person name="Brakhage A.A."/>
            <person name="Braus G.H."/>
            <person name="Fischer R."/>
            <person name="Frisvad J.C."/>
            <person name="Goldman G.H."/>
            <person name="Houbraken J."/>
            <person name="Oakley B."/>
            <person name="Pocsi I."/>
            <person name="Scazzocchio C."/>
            <person name="Seiboth B."/>
            <person name="vanKuyk P.A."/>
            <person name="Wortman J."/>
            <person name="Dyer P.S."/>
            <person name="Grigoriev I.V."/>
        </authorList>
    </citation>
    <scope>NUCLEOTIDE SEQUENCE [LARGE SCALE GENOMIC DNA]</scope>
    <source>
        <strain evidence="3">DTO 134E9</strain>
    </source>
</reference>
<keyword evidence="3" id="KW-1185">Reference proteome</keyword>
<dbReference type="GeneID" id="63745939"/>
<evidence type="ECO:0000313" key="3">
    <source>
        <dbReference type="Proteomes" id="UP000184383"/>
    </source>
</evidence>
<dbReference type="Proteomes" id="UP000184383">
    <property type="component" value="Unassembled WGS sequence"/>
</dbReference>
<dbReference type="STRING" id="1073089.A0A1L9S178"/>
<name>A0A1L9S178_ASPWE</name>
<dbReference type="EMBL" id="KV878209">
    <property type="protein sequence ID" value="OJJ40935.1"/>
    <property type="molecule type" value="Genomic_DNA"/>
</dbReference>